<organism evidence="3 5">
    <name type="scientific">Neptunomonas phycophila</name>
    <dbReference type="NCBI Taxonomy" id="1572645"/>
    <lineage>
        <taxon>Bacteria</taxon>
        <taxon>Pseudomonadati</taxon>
        <taxon>Pseudomonadota</taxon>
        <taxon>Gammaproteobacteria</taxon>
        <taxon>Oceanospirillales</taxon>
        <taxon>Oceanospirillaceae</taxon>
        <taxon>Neptunomonas</taxon>
    </lineage>
</organism>
<keyword evidence="3" id="KW-0547">Nucleotide-binding</keyword>
<dbReference type="Gene3D" id="3.40.50.300">
    <property type="entry name" value="P-loop containing nucleotide triphosphate hydrolases"/>
    <property type="match status" value="2"/>
</dbReference>
<keyword evidence="6" id="KW-1185">Reference proteome</keyword>
<evidence type="ECO:0000313" key="5">
    <source>
        <dbReference type="Proteomes" id="UP001169862"/>
    </source>
</evidence>
<dbReference type="InterPro" id="IPR001650">
    <property type="entry name" value="Helicase_C-like"/>
</dbReference>
<keyword evidence="3" id="KW-0067">ATP-binding</keyword>
<dbReference type="PANTHER" id="PTHR47396:SF1">
    <property type="entry name" value="ATP-DEPENDENT HELICASE IRC3-RELATED"/>
    <property type="match status" value="1"/>
</dbReference>
<dbReference type="GO" id="GO:0004386">
    <property type="term" value="F:helicase activity"/>
    <property type="evidence" value="ECO:0007669"/>
    <property type="project" value="UniProtKB-KW"/>
</dbReference>
<dbReference type="Proteomes" id="UP001169862">
    <property type="component" value="Unassembled WGS sequence"/>
</dbReference>
<protein>
    <submittedName>
        <fullName evidence="3">DEAD/DEAH box helicase</fullName>
    </submittedName>
</protein>
<dbReference type="EMBL" id="JAUYVO010000010">
    <property type="protein sequence ID" value="MDP2523742.1"/>
    <property type="molecule type" value="Genomic_DNA"/>
</dbReference>
<dbReference type="SMART" id="SM00490">
    <property type="entry name" value="HELICc"/>
    <property type="match status" value="1"/>
</dbReference>
<evidence type="ECO:0000313" key="6">
    <source>
        <dbReference type="Proteomes" id="UP001177341"/>
    </source>
</evidence>
<dbReference type="InterPro" id="IPR006935">
    <property type="entry name" value="Helicase/UvrB_N"/>
</dbReference>
<feature type="domain" description="Helicase C-terminal" evidence="2">
    <location>
        <begin position="241"/>
        <end position="380"/>
    </location>
</feature>
<comment type="caution">
    <text evidence="3">The sequence shown here is derived from an EMBL/GenBank/DDBJ whole genome shotgun (WGS) entry which is preliminary data.</text>
</comment>
<dbReference type="EMBL" id="JAUOPG010000006">
    <property type="protein sequence ID" value="MDO6454043.1"/>
    <property type="molecule type" value="Genomic_DNA"/>
</dbReference>
<dbReference type="InterPro" id="IPR011332">
    <property type="entry name" value="Ribosomal_zn-bd"/>
</dbReference>
<dbReference type="GO" id="GO:0005829">
    <property type="term" value="C:cytosol"/>
    <property type="evidence" value="ECO:0007669"/>
    <property type="project" value="TreeGrafter"/>
</dbReference>
<dbReference type="PROSITE" id="PS51192">
    <property type="entry name" value="HELICASE_ATP_BIND_1"/>
    <property type="match status" value="1"/>
</dbReference>
<keyword evidence="3" id="KW-0378">Hydrolase</keyword>
<dbReference type="SUPFAM" id="SSF52540">
    <property type="entry name" value="P-loop containing nucleoside triphosphate hydrolases"/>
    <property type="match status" value="1"/>
</dbReference>
<evidence type="ECO:0000259" key="2">
    <source>
        <dbReference type="PROSITE" id="PS51194"/>
    </source>
</evidence>
<feature type="domain" description="Helicase ATP-binding" evidence="1">
    <location>
        <begin position="19"/>
        <end position="172"/>
    </location>
</feature>
<dbReference type="GO" id="GO:0003677">
    <property type="term" value="F:DNA binding"/>
    <property type="evidence" value="ECO:0007669"/>
    <property type="project" value="InterPro"/>
</dbReference>
<dbReference type="GO" id="GO:0006412">
    <property type="term" value="P:translation"/>
    <property type="evidence" value="ECO:0007669"/>
    <property type="project" value="InterPro"/>
</dbReference>
<sequence>MSKYILREYQQEAVTKTIEHFKGSARSAVIVLPTGAGKSLVIAELAKRARGKIIVLAHVKELVEQNYDKFRSFDLDAGIFSAGLNQKNLEHPVTFASVQSLARNLEQLSTSYSLLIIDECHRLSDDENSQYQKIITHLKKLNPKMRVLGLTATPYRLGLGWIYQYHYRGYIRSDEPRPFDHCIYELPLRYMITRQFLTPPKLMDAAVAHYDFSSISPNNLGELPEKPVNELLKQCKRVTKAITQQIIEQAKDRTGVMIFAATVLHAQEVFSYLPSEQAVLITGATDSKLRDQYIEDFKRHTIKYLVNVSVLTTGFDAPHVDMIAILRPTASVSLYQQIVGRGLRLSEGKTDCLIIDYAGNHYDLFQPEVGEKQPNPDSEIVQVFCPDCGFANIFWGKTDGCGNVVEHFGRRCQHAEPDDNGVLQRCNYRFRFKSCVFCGAENDIAARQCHQCSEALVDPDDQLKKALQLKDAMVLRCAGVSFSNQENTLTVTYHGEDGETLKERFIFDYDSHQEQFNHLFARRLKNGTQALPFKAIEDVLAKQAHIKSPDFVVAYKEKRYWRVHARIFDYEGRYRKAHQL</sequence>
<dbReference type="SUPFAM" id="SSF57829">
    <property type="entry name" value="Zn-binding ribosomal proteins"/>
    <property type="match status" value="1"/>
</dbReference>
<evidence type="ECO:0000259" key="1">
    <source>
        <dbReference type="PROSITE" id="PS51192"/>
    </source>
</evidence>
<reference evidence="3" key="1">
    <citation type="submission" date="2023-07" db="EMBL/GenBank/DDBJ databases">
        <title>Genome content predicts the carbon catabolic preferences of heterotrophic bacteria.</title>
        <authorList>
            <person name="Gralka M."/>
        </authorList>
    </citation>
    <scope>NUCLEOTIDE SEQUENCE</scope>
    <source>
        <strain evidence="4">5G01</strain>
        <strain evidence="3">I2M16</strain>
    </source>
</reference>
<dbReference type="PROSITE" id="PS51194">
    <property type="entry name" value="HELICASE_CTER"/>
    <property type="match status" value="1"/>
</dbReference>
<dbReference type="InterPro" id="IPR014001">
    <property type="entry name" value="Helicase_ATP-bd"/>
</dbReference>
<name>A0AAW7XMA7_9GAMM</name>
<proteinExistence type="predicted"/>
<evidence type="ECO:0000313" key="4">
    <source>
        <dbReference type="EMBL" id="MDP2523742.1"/>
    </source>
</evidence>
<dbReference type="RefSeq" id="WP_290036124.1">
    <property type="nucleotide sequence ID" value="NZ_JAUOPG010000006.1"/>
</dbReference>
<dbReference type="InterPro" id="IPR050742">
    <property type="entry name" value="Helicase_Restrict-Modif_Enz"/>
</dbReference>
<dbReference type="CDD" id="cd17926">
    <property type="entry name" value="DEXHc_RE"/>
    <property type="match status" value="1"/>
</dbReference>
<evidence type="ECO:0000313" key="3">
    <source>
        <dbReference type="EMBL" id="MDO6454043.1"/>
    </source>
</evidence>
<dbReference type="GO" id="GO:0016787">
    <property type="term" value="F:hydrolase activity"/>
    <property type="evidence" value="ECO:0007669"/>
    <property type="project" value="InterPro"/>
</dbReference>
<accession>A0AAW7XMA7</accession>
<dbReference type="InterPro" id="IPR027417">
    <property type="entry name" value="P-loop_NTPase"/>
</dbReference>
<dbReference type="Pfam" id="PF04851">
    <property type="entry name" value="ResIII"/>
    <property type="match status" value="1"/>
</dbReference>
<dbReference type="Pfam" id="PF00271">
    <property type="entry name" value="Helicase_C"/>
    <property type="match status" value="1"/>
</dbReference>
<dbReference type="FunFam" id="3.40.50.300:FF:000794">
    <property type="entry name" value="ATP-dependent RNA helicase"/>
    <property type="match status" value="1"/>
</dbReference>
<dbReference type="SMART" id="SM00487">
    <property type="entry name" value="DEXDc"/>
    <property type="match status" value="1"/>
</dbReference>
<gene>
    <name evidence="3" type="ORF">Q4490_10745</name>
    <name evidence="4" type="ORF">Q8W30_14300</name>
</gene>
<dbReference type="GO" id="GO:0005524">
    <property type="term" value="F:ATP binding"/>
    <property type="evidence" value="ECO:0007669"/>
    <property type="project" value="InterPro"/>
</dbReference>
<dbReference type="Proteomes" id="UP001177341">
    <property type="component" value="Unassembled WGS sequence"/>
</dbReference>
<dbReference type="PANTHER" id="PTHR47396">
    <property type="entry name" value="TYPE I RESTRICTION ENZYME ECOKI R PROTEIN"/>
    <property type="match status" value="1"/>
</dbReference>
<dbReference type="AlphaFoldDB" id="A0AAW7XMA7"/>
<keyword evidence="3" id="KW-0347">Helicase</keyword>